<name>A0ABP0LLH4_9DINO</name>
<feature type="compositionally biased region" description="Polar residues" evidence="1">
    <location>
        <begin position="724"/>
        <end position="733"/>
    </location>
</feature>
<dbReference type="InterPro" id="IPR015943">
    <property type="entry name" value="WD40/YVTN_repeat-like_dom_sf"/>
</dbReference>
<dbReference type="SUPFAM" id="SSF52129">
    <property type="entry name" value="Caspase-like"/>
    <property type="match status" value="1"/>
</dbReference>
<reference evidence="3 5" key="1">
    <citation type="submission" date="2024-02" db="EMBL/GenBank/DDBJ databases">
        <authorList>
            <person name="Chen Y."/>
            <person name="Shah S."/>
            <person name="Dougan E. K."/>
            <person name="Thang M."/>
            <person name="Chan C."/>
        </authorList>
    </citation>
    <scope>NUCLEOTIDE SEQUENCE [LARGE SCALE GENOMIC DNA]</scope>
</reference>
<evidence type="ECO:0000313" key="3">
    <source>
        <dbReference type="EMBL" id="CAK9039513.1"/>
    </source>
</evidence>
<protein>
    <submittedName>
        <fullName evidence="3">Uncharacterized WD repeat-containing protein all2124</fullName>
    </submittedName>
</protein>
<dbReference type="Gene3D" id="2.130.10.10">
    <property type="entry name" value="YVTN repeat-like/Quinoprotein amine dehydrogenase"/>
    <property type="match status" value="1"/>
</dbReference>
<dbReference type="SUPFAM" id="SSF50969">
    <property type="entry name" value="YVTN repeat-like/Quinoprotein amine dehydrogenase"/>
    <property type="match status" value="1"/>
</dbReference>
<organism evidence="3 5">
    <name type="scientific">Durusdinium trenchii</name>
    <dbReference type="NCBI Taxonomy" id="1381693"/>
    <lineage>
        <taxon>Eukaryota</taxon>
        <taxon>Sar</taxon>
        <taxon>Alveolata</taxon>
        <taxon>Dinophyceae</taxon>
        <taxon>Suessiales</taxon>
        <taxon>Symbiodiniaceae</taxon>
        <taxon>Durusdinium</taxon>
    </lineage>
</organism>
<proteinExistence type="predicted"/>
<comment type="caution">
    <text evidence="3">The sequence shown here is derived from an EMBL/GenBank/DDBJ whole genome shotgun (WGS) entry which is preliminary data.</text>
</comment>
<evidence type="ECO:0000259" key="2">
    <source>
        <dbReference type="Pfam" id="PF00656"/>
    </source>
</evidence>
<dbReference type="Pfam" id="PF00656">
    <property type="entry name" value="Peptidase_C14"/>
    <property type="match status" value="1"/>
</dbReference>
<dbReference type="InterPro" id="IPR011044">
    <property type="entry name" value="Quino_amine_DH_bsu"/>
</dbReference>
<evidence type="ECO:0000313" key="4">
    <source>
        <dbReference type="EMBL" id="CAK9042036.1"/>
    </source>
</evidence>
<keyword evidence="5" id="KW-1185">Reference proteome</keyword>
<feature type="domain" description="Peptidase C14 caspase" evidence="2">
    <location>
        <begin position="488"/>
        <end position="682"/>
    </location>
</feature>
<evidence type="ECO:0000256" key="1">
    <source>
        <dbReference type="SAM" id="MobiDB-lite"/>
    </source>
</evidence>
<sequence>MAGSVAVGAYDAPHVAILDTETLMTLAELDVEGVDPRDNLSIFAWSQNGQRLYAGGRARRERSDFFVRVFDTFQNILVKDVVVSTSTIEGLATLGDGRVLFASADPRIGIFDDELALGSSVKSRISDLRLTPRERRQNIAGLELSENGESIRWRPSAFHEKTRLSYSIQRRRVSKAIESAPEDNFYSVLTSTPEISIDKWIDDYRTTMNDKVLEELYDFEQARAVAIAPVSQSSIILGSDFRLRKFDASGALNWEREAPGTVWQLNYTRDEKIVVAAFSDGTIRWYDSDDGDERLALFVSDADIEPLWIAWTPAGYYDASPGAEDLIGWHINQGKDREALFFSASRFRDLYYRPDLTRKALDGSEPAPRPDREALLAAAPPIITILGHRALPNGDVVVDYEATTIFGEPVEIDLFVDNAKVDLKGARSETLAGELQSITVPKGGCAKTAIALIGRTADGRASDAALVNRAALIGAVCDPADAPKPNLYALLIGVSDYANDNLDLNFAHRDAEQFAAFLQEQEGRAFEKVSIKVLSKKETTGKQQIEEALAELELAASDDDVSILFFAGHGVKSERLKDLFFLVRDTELDKLSTTAIDFTRFLTAIRRANGKRFVFLDACFSAFKGEGSLSLFDMNELSNTLGGSDVRVEVFTSSTGDQRSYEHPDWGNGAFTEAILELFRNKLEVAPIPESEVFLEAYRFDGRVTNDELESWIKHRVPVLTQDRQTPTHTGAGSTPYMIAEVD</sequence>
<dbReference type="Gene3D" id="3.40.50.1460">
    <property type="match status" value="1"/>
</dbReference>
<evidence type="ECO:0000313" key="5">
    <source>
        <dbReference type="Proteomes" id="UP001642464"/>
    </source>
</evidence>
<accession>A0ABP0LLH4</accession>
<dbReference type="EMBL" id="CAXAMM010017779">
    <property type="protein sequence ID" value="CAK9042036.1"/>
    <property type="molecule type" value="Genomic_DNA"/>
</dbReference>
<dbReference type="InterPro" id="IPR029030">
    <property type="entry name" value="Caspase-like_dom_sf"/>
</dbReference>
<dbReference type="Proteomes" id="UP001642464">
    <property type="component" value="Unassembled WGS sequence"/>
</dbReference>
<feature type="region of interest" description="Disordered" evidence="1">
    <location>
        <begin position="724"/>
        <end position="743"/>
    </location>
</feature>
<dbReference type="EMBL" id="CAXAMM010016668">
    <property type="protein sequence ID" value="CAK9039513.1"/>
    <property type="molecule type" value="Genomic_DNA"/>
</dbReference>
<dbReference type="InterPro" id="IPR011600">
    <property type="entry name" value="Pept_C14_caspase"/>
</dbReference>
<gene>
    <name evidence="3" type="ORF">SCF082_LOCUS23123</name>
    <name evidence="4" type="ORF">SCF082_LOCUS24228</name>
</gene>